<name>A0A249MV08_SPHXE</name>
<dbReference type="EMBL" id="CP022745">
    <property type="protein sequence ID" value="ASY45004.1"/>
    <property type="molecule type" value="Genomic_DNA"/>
</dbReference>
<evidence type="ECO:0000313" key="2">
    <source>
        <dbReference type="Proteomes" id="UP000217141"/>
    </source>
</evidence>
<reference evidence="1 2" key="1">
    <citation type="submission" date="2017-08" db="EMBL/GenBank/DDBJ databases">
        <title>Whole Genome Sequence of Sphingobium hydrophobicum C1: Insights into Adaption to the Electronic-waste Contaminated Sediment.</title>
        <authorList>
            <person name="Song D."/>
            <person name="Chen X."/>
            <person name="Xu M."/>
        </authorList>
    </citation>
    <scope>NUCLEOTIDE SEQUENCE [LARGE SCALE GENOMIC DNA]</scope>
    <source>
        <strain evidence="1 2">C1</strain>
    </source>
</reference>
<dbReference type="RefSeq" id="WP_095687070.1">
    <property type="nucleotide sequence ID" value="NZ_CP022745.1"/>
</dbReference>
<gene>
    <name evidence="1" type="ORF">CJD35_11540</name>
</gene>
<accession>A0A249MV08</accession>
<dbReference type="AlphaFoldDB" id="A0A249MV08"/>
<organism evidence="1 2">
    <name type="scientific">Sphingobium xenophagum</name>
    <dbReference type="NCBI Taxonomy" id="121428"/>
    <lineage>
        <taxon>Bacteria</taxon>
        <taxon>Pseudomonadati</taxon>
        <taxon>Pseudomonadota</taxon>
        <taxon>Alphaproteobacteria</taxon>
        <taxon>Sphingomonadales</taxon>
        <taxon>Sphingomonadaceae</taxon>
        <taxon>Sphingobium</taxon>
    </lineage>
</organism>
<proteinExistence type="predicted"/>
<dbReference type="Proteomes" id="UP000217141">
    <property type="component" value="Chromosome I"/>
</dbReference>
<dbReference type="KEGG" id="shyd:CJD35_11540"/>
<protein>
    <submittedName>
        <fullName evidence="1">Uncharacterized protein</fullName>
    </submittedName>
</protein>
<sequence length="83" mass="8884">MSFVDMEITRRQFAARYANVGRAMLATLADMYGLDVDVAENWADAIDRETELQIAAVRLPLSQGGGIAGVAFATTATPAHPQS</sequence>
<evidence type="ECO:0000313" key="1">
    <source>
        <dbReference type="EMBL" id="ASY45004.1"/>
    </source>
</evidence>